<keyword evidence="1" id="KW-1133">Transmembrane helix</keyword>
<keyword evidence="1" id="KW-0472">Membrane</keyword>
<reference evidence="2" key="1">
    <citation type="submission" date="2020-08" db="EMBL/GenBank/DDBJ databases">
        <title>Genome public.</title>
        <authorList>
            <person name="Liu C."/>
            <person name="Sun Q."/>
        </authorList>
    </citation>
    <scope>NUCLEOTIDE SEQUENCE</scope>
    <source>
        <strain evidence="2">NSJ-12</strain>
    </source>
</reference>
<comment type="caution">
    <text evidence="2">The sequence shown here is derived from an EMBL/GenBank/DDBJ whole genome shotgun (WGS) entry which is preliminary data.</text>
</comment>
<sequence>MRGDKRFIIAVIIISCIGLTGLLMLMFKGIEYFLATAIPAIEEEHITREEEDEESYITSIGVVREINEEEIHFLDIGRKKIRAHKIKPTTKITDKEENVISVSEIEVGEIVDIIYQPEKESLIGIKPTAKAFKKTNGTNLKIDHSNRKIELEGQIYHHTGHTLIFNEQGELTNMHNVKDQDVLELVGLEDNLYTIRVLKQGAEGDE</sequence>
<evidence type="ECO:0000256" key="1">
    <source>
        <dbReference type="SAM" id="Phobius"/>
    </source>
</evidence>
<dbReference type="EMBL" id="JACRSY010000006">
    <property type="protein sequence ID" value="MBC8578870.1"/>
    <property type="molecule type" value="Genomic_DNA"/>
</dbReference>
<accession>A0A926I8N9</accession>
<organism evidence="2 3">
    <name type="scientific">Zhenhengia yiwuensis</name>
    <dbReference type="NCBI Taxonomy" id="2763666"/>
    <lineage>
        <taxon>Bacteria</taxon>
        <taxon>Bacillati</taxon>
        <taxon>Bacillota</taxon>
        <taxon>Clostridia</taxon>
        <taxon>Lachnospirales</taxon>
        <taxon>Lachnospiraceae</taxon>
        <taxon>Zhenhengia</taxon>
    </lineage>
</organism>
<evidence type="ECO:0000313" key="2">
    <source>
        <dbReference type="EMBL" id="MBC8578870.1"/>
    </source>
</evidence>
<gene>
    <name evidence="2" type="ORF">H8718_04905</name>
</gene>
<feature type="transmembrane region" description="Helical" evidence="1">
    <location>
        <begin position="7"/>
        <end position="27"/>
    </location>
</feature>
<dbReference type="AlphaFoldDB" id="A0A926I8N9"/>
<name>A0A926I8N9_9FIRM</name>
<dbReference type="RefSeq" id="WP_249332000.1">
    <property type="nucleotide sequence ID" value="NZ_JACRSY010000006.1"/>
</dbReference>
<evidence type="ECO:0000313" key="3">
    <source>
        <dbReference type="Proteomes" id="UP000655830"/>
    </source>
</evidence>
<proteinExistence type="predicted"/>
<protein>
    <submittedName>
        <fullName evidence="2">Uncharacterized protein</fullName>
    </submittedName>
</protein>
<keyword evidence="1" id="KW-0812">Transmembrane</keyword>
<dbReference type="Proteomes" id="UP000655830">
    <property type="component" value="Unassembled WGS sequence"/>
</dbReference>
<keyword evidence="3" id="KW-1185">Reference proteome</keyword>